<dbReference type="RefSeq" id="WP_069936238.1">
    <property type="nucleotide sequence ID" value="NZ_MEHJ01000002.1"/>
</dbReference>
<proteinExistence type="predicted"/>
<dbReference type="Proteomes" id="UP000095759">
    <property type="component" value="Unassembled WGS sequence"/>
</dbReference>
<protein>
    <submittedName>
        <fullName evidence="1">Uncharacterized protein</fullName>
    </submittedName>
</protein>
<dbReference type="EMBL" id="MEHJ01000002">
    <property type="protein sequence ID" value="OEJ21607.1"/>
    <property type="molecule type" value="Genomic_DNA"/>
</dbReference>
<comment type="caution">
    <text evidence="1">The sequence shown here is derived from an EMBL/GenBank/DDBJ whole genome shotgun (WGS) entry which is preliminary data.</text>
</comment>
<dbReference type="AlphaFoldDB" id="A0A1E5NZ62"/>
<accession>A0A1E5NZ62</accession>
<gene>
    <name evidence="1" type="ORF">AS594_39455</name>
</gene>
<evidence type="ECO:0000313" key="2">
    <source>
        <dbReference type="Proteomes" id="UP000095759"/>
    </source>
</evidence>
<name>A0A1E5NZ62_9ACTN</name>
<dbReference type="OrthoDB" id="4503947at2"/>
<reference evidence="1 2" key="1">
    <citation type="submission" date="2016-08" db="EMBL/GenBank/DDBJ databases">
        <title>Complete genome sequence of Streptomyces agglomeratus strain 6-3-2, a novel anti-MRSA actinomycete isolated from Wuli of Tebit, China.</title>
        <authorList>
            <person name="Chen X."/>
        </authorList>
    </citation>
    <scope>NUCLEOTIDE SEQUENCE [LARGE SCALE GENOMIC DNA]</scope>
    <source>
        <strain evidence="1 2">6-3-2</strain>
    </source>
</reference>
<evidence type="ECO:0000313" key="1">
    <source>
        <dbReference type="EMBL" id="OEJ21607.1"/>
    </source>
</evidence>
<organism evidence="1 2">
    <name type="scientific">Streptomyces agglomeratus</name>
    <dbReference type="NCBI Taxonomy" id="285458"/>
    <lineage>
        <taxon>Bacteria</taxon>
        <taxon>Bacillati</taxon>
        <taxon>Actinomycetota</taxon>
        <taxon>Actinomycetes</taxon>
        <taxon>Kitasatosporales</taxon>
        <taxon>Streptomycetaceae</taxon>
        <taxon>Streptomyces</taxon>
    </lineage>
</organism>
<keyword evidence="2" id="KW-1185">Reference proteome</keyword>
<sequence>MPYGLGADSTAILLMFLADSAAHGLEPDLSDLIAVHAITVDEFVDSLDYVNRLVLPLLRTRSVRLVQVCRGGKSDIDGVLVLDDSRTPRRIHAAGPWRLSDELRAAGTVPQLANGQRRCSIRFKGWDLDNWAAAEFGARTFRRVIGYHADELGRAEKGTAIQHRLNTEAGRIVCEPRYRPGWTGPPWRCTCSPPRVSPLKSRTAPLCVDQTEGSACDSPDTRT</sequence>